<evidence type="ECO:0000259" key="9">
    <source>
        <dbReference type="SMART" id="SM00813"/>
    </source>
</evidence>
<comment type="caution">
    <text evidence="10">The sequence shown here is derived from an EMBL/GenBank/DDBJ whole genome shotgun (WGS) entry which is preliminary data.</text>
</comment>
<comment type="subunit">
    <text evidence="4">Homohexamer; trimer of dimers.</text>
</comment>
<comment type="catalytic activity">
    <reaction evidence="1">
        <text>Hydrolysis of terminal non-reducing alpha-L-arabinofuranoside residues in alpha-L-arabinosides.</text>
        <dbReference type="EC" id="3.2.1.55"/>
    </reaction>
</comment>
<sequence>MAKLFVRADRKLSVINKNIYGHFAEHLGRGIYDGIFVGKDSPIPNIRGIRTDVLQALKHIAVPVIRWPGGCFAEYYYWKDGIGEHRKKMINSSWGGVIENNSFGTHEYFDLCELLECSSYIAANIGSGTPREVSEWVEYITFDGESEMTELRRKNGREKPWTLDFIGIGNENWGCGGQMRPEYYSDLYRQFESFIRHYGKRIQRVACGPDGDDQNWTETVMQLAGNRMDGLSLHYYTMPGYYKTDKYKWESKASATAFDESNYYRTLDRAYFMDELITRHKHIMDQYDPDKKVALIVDEWGTWHLAEEGTNPAFLYQQNTMRDAIVAALTLNIFNLHSDRVTMANLAQMINVLQSVILTEGDKMVLTPTYHVFDLYKGHQNATLVESYIQADDLHINDAQLPHLHVSASEREDHRMHLTIVNLSANADVALHSYLEGRSFTKAHIRYVTGAITDHNTFEHPDQIAIQTAESMDIHNNELQLTIRCCSVYEIVLE</sequence>
<dbReference type="EC" id="3.2.1.55" evidence="5"/>
<dbReference type="SUPFAM" id="SSF51011">
    <property type="entry name" value="Glycosyl hydrolase domain"/>
    <property type="match status" value="1"/>
</dbReference>
<evidence type="ECO:0000256" key="4">
    <source>
        <dbReference type="ARBA" id="ARBA00011165"/>
    </source>
</evidence>
<dbReference type="EMBL" id="JBHSTE010000001">
    <property type="protein sequence ID" value="MFC6331409.1"/>
    <property type="molecule type" value="Genomic_DNA"/>
</dbReference>
<dbReference type="Gene3D" id="3.20.20.80">
    <property type="entry name" value="Glycosidases"/>
    <property type="match status" value="1"/>
</dbReference>
<comment type="pathway">
    <text evidence="2">Glycan metabolism.</text>
</comment>
<protein>
    <recommendedName>
        <fullName evidence="5">non-reducing end alpha-L-arabinofuranosidase</fullName>
        <ecNumber evidence="5">3.2.1.55</ecNumber>
    </recommendedName>
</protein>
<dbReference type="Pfam" id="PF06964">
    <property type="entry name" value="Alpha-L-AF_C"/>
    <property type="match status" value="1"/>
</dbReference>
<evidence type="ECO:0000256" key="3">
    <source>
        <dbReference type="ARBA" id="ARBA00007186"/>
    </source>
</evidence>
<name>A0ABW1UY75_9BACL</name>
<evidence type="ECO:0000256" key="7">
    <source>
        <dbReference type="ARBA" id="ARBA00023277"/>
    </source>
</evidence>
<feature type="domain" description="Alpha-L-arabinofuranosidase C-terminal" evidence="9">
    <location>
        <begin position="298"/>
        <end position="487"/>
    </location>
</feature>
<dbReference type="InterPro" id="IPR055235">
    <property type="entry name" value="ASD1_cat"/>
</dbReference>
<comment type="similarity">
    <text evidence="3">Belongs to the glycosyl hydrolase 51 family.</text>
</comment>
<keyword evidence="7" id="KW-0119">Carbohydrate metabolism</keyword>
<dbReference type="Proteomes" id="UP001596233">
    <property type="component" value="Unassembled WGS sequence"/>
</dbReference>
<accession>A0ABW1UY75</accession>
<dbReference type="RefSeq" id="WP_379230625.1">
    <property type="nucleotide sequence ID" value="NZ_JBHSTE010000001.1"/>
</dbReference>
<dbReference type="SMART" id="SM00813">
    <property type="entry name" value="Alpha-L-AF_C"/>
    <property type="match status" value="1"/>
</dbReference>
<dbReference type="PANTHER" id="PTHR43576">
    <property type="entry name" value="ALPHA-L-ARABINOFURANOSIDASE C-RELATED"/>
    <property type="match status" value="1"/>
</dbReference>
<dbReference type="PANTHER" id="PTHR43576:SF2">
    <property type="entry name" value="INTRACELLULAR EXO-ALPHA-L-ARABINOFURANOSIDASE 2"/>
    <property type="match status" value="1"/>
</dbReference>
<keyword evidence="6" id="KW-0378">Hydrolase</keyword>
<evidence type="ECO:0000313" key="10">
    <source>
        <dbReference type="EMBL" id="MFC6331409.1"/>
    </source>
</evidence>
<evidence type="ECO:0000313" key="11">
    <source>
        <dbReference type="Proteomes" id="UP001596233"/>
    </source>
</evidence>
<evidence type="ECO:0000256" key="6">
    <source>
        <dbReference type="ARBA" id="ARBA00022801"/>
    </source>
</evidence>
<dbReference type="Pfam" id="PF22848">
    <property type="entry name" value="ASD1_dom"/>
    <property type="match status" value="1"/>
</dbReference>
<dbReference type="InterPro" id="IPR013780">
    <property type="entry name" value="Glyco_hydro_b"/>
</dbReference>
<dbReference type="InterPro" id="IPR010720">
    <property type="entry name" value="Alpha-L-AF_C"/>
</dbReference>
<proteinExistence type="inferred from homology"/>
<gene>
    <name evidence="10" type="ORF">ACFP56_02160</name>
</gene>
<evidence type="ECO:0000256" key="1">
    <source>
        <dbReference type="ARBA" id="ARBA00001462"/>
    </source>
</evidence>
<keyword evidence="8" id="KW-0326">Glycosidase</keyword>
<evidence type="ECO:0000256" key="8">
    <source>
        <dbReference type="ARBA" id="ARBA00023295"/>
    </source>
</evidence>
<organism evidence="10 11">
    <name type="scientific">Paenibacillus septentrionalis</name>
    <dbReference type="NCBI Taxonomy" id="429342"/>
    <lineage>
        <taxon>Bacteria</taxon>
        <taxon>Bacillati</taxon>
        <taxon>Bacillota</taxon>
        <taxon>Bacilli</taxon>
        <taxon>Bacillales</taxon>
        <taxon>Paenibacillaceae</taxon>
        <taxon>Paenibacillus</taxon>
    </lineage>
</organism>
<dbReference type="InterPro" id="IPR017853">
    <property type="entry name" value="GH"/>
</dbReference>
<dbReference type="Gene3D" id="2.60.40.1180">
    <property type="entry name" value="Golgi alpha-mannosidase II"/>
    <property type="match status" value="1"/>
</dbReference>
<keyword evidence="11" id="KW-1185">Reference proteome</keyword>
<evidence type="ECO:0000256" key="5">
    <source>
        <dbReference type="ARBA" id="ARBA00012670"/>
    </source>
</evidence>
<reference evidence="11" key="1">
    <citation type="journal article" date="2019" name="Int. J. Syst. Evol. Microbiol.">
        <title>The Global Catalogue of Microorganisms (GCM) 10K type strain sequencing project: providing services to taxonomists for standard genome sequencing and annotation.</title>
        <authorList>
            <consortium name="The Broad Institute Genomics Platform"/>
            <consortium name="The Broad Institute Genome Sequencing Center for Infectious Disease"/>
            <person name="Wu L."/>
            <person name="Ma J."/>
        </authorList>
    </citation>
    <scope>NUCLEOTIDE SEQUENCE [LARGE SCALE GENOMIC DNA]</scope>
    <source>
        <strain evidence="11">PCU 280</strain>
    </source>
</reference>
<evidence type="ECO:0000256" key="2">
    <source>
        <dbReference type="ARBA" id="ARBA00004881"/>
    </source>
</evidence>
<dbReference type="SUPFAM" id="SSF51445">
    <property type="entry name" value="(Trans)glycosidases"/>
    <property type="match status" value="1"/>
</dbReference>